<protein>
    <submittedName>
        <fullName evidence="1">Uncharacterized protein</fullName>
    </submittedName>
</protein>
<name>A0A2N9I9L2_FAGSY</name>
<accession>A0A2N9I9L2</accession>
<gene>
    <name evidence="1" type="ORF">FSB_LOCUS48433</name>
</gene>
<evidence type="ECO:0000313" key="1">
    <source>
        <dbReference type="EMBL" id="SPD20551.1"/>
    </source>
</evidence>
<organism evidence="1">
    <name type="scientific">Fagus sylvatica</name>
    <name type="common">Beechnut</name>
    <dbReference type="NCBI Taxonomy" id="28930"/>
    <lineage>
        <taxon>Eukaryota</taxon>
        <taxon>Viridiplantae</taxon>
        <taxon>Streptophyta</taxon>
        <taxon>Embryophyta</taxon>
        <taxon>Tracheophyta</taxon>
        <taxon>Spermatophyta</taxon>
        <taxon>Magnoliopsida</taxon>
        <taxon>eudicotyledons</taxon>
        <taxon>Gunneridae</taxon>
        <taxon>Pentapetalae</taxon>
        <taxon>rosids</taxon>
        <taxon>fabids</taxon>
        <taxon>Fagales</taxon>
        <taxon>Fagaceae</taxon>
        <taxon>Fagus</taxon>
    </lineage>
</organism>
<proteinExistence type="predicted"/>
<dbReference type="EMBL" id="OIVN01005034">
    <property type="protein sequence ID" value="SPD20551.1"/>
    <property type="molecule type" value="Genomic_DNA"/>
</dbReference>
<reference evidence="1" key="1">
    <citation type="submission" date="2018-02" db="EMBL/GenBank/DDBJ databases">
        <authorList>
            <person name="Cohen D.B."/>
            <person name="Kent A.D."/>
        </authorList>
    </citation>
    <scope>NUCLEOTIDE SEQUENCE</scope>
</reference>
<dbReference type="AlphaFoldDB" id="A0A2N9I9L2"/>
<sequence>MQVPIATERTIKALECITFQCILLSSTMSWTMPKWPPTLHLVRYRRVREPKPSDLTTKMES</sequence>